<dbReference type="RefSeq" id="WP_344216361.1">
    <property type="nucleotide sequence ID" value="NZ_BAAAOS010000027.1"/>
</dbReference>
<reference evidence="3 4" key="1">
    <citation type="journal article" date="2019" name="Int. J. Syst. Evol. Microbiol.">
        <title>The Global Catalogue of Microorganisms (GCM) 10K type strain sequencing project: providing services to taxonomists for standard genome sequencing and annotation.</title>
        <authorList>
            <consortium name="The Broad Institute Genomics Platform"/>
            <consortium name="The Broad Institute Genome Sequencing Center for Infectious Disease"/>
            <person name="Wu L."/>
            <person name="Ma J."/>
        </authorList>
    </citation>
    <scope>NUCLEOTIDE SEQUENCE [LARGE SCALE GENOMIC DNA]</scope>
    <source>
        <strain evidence="3 4">JCM 14969</strain>
    </source>
</reference>
<dbReference type="InterPro" id="IPR023393">
    <property type="entry name" value="START-like_dom_sf"/>
</dbReference>
<organism evidence="3 4">
    <name type="scientific">Kribbella sancticallisti</name>
    <dbReference type="NCBI Taxonomy" id="460087"/>
    <lineage>
        <taxon>Bacteria</taxon>
        <taxon>Bacillati</taxon>
        <taxon>Actinomycetota</taxon>
        <taxon>Actinomycetes</taxon>
        <taxon>Propionibacteriales</taxon>
        <taxon>Kribbellaceae</taxon>
        <taxon>Kribbella</taxon>
    </lineage>
</organism>
<dbReference type="SUPFAM" id="SSF55961">
    <property type="entry name" value="Bet v1-like"/>
    <property type="match status" value="1"/>
</dbReference>
<gene>
    <name evidence="3" type="ORF">GCM10009789_41910</name>
</gene>
<dbReference type="Pfam" id="PF08327">
    <property type="entry name" value="AHSA1"/>
    <property type="match status" value="1"/>
</dbReference>
<evidence type="ECO:0000256" key="1">
    <source>
        <dbReference type="ARBA" id="ARBA00006817"/>
    </source>
</evidence>
<dbReference type="CDD" id="cd07814">
    <property type="entry name" value="SRPBCC_CalC_Aha1-like"/>
    <property type="match status" value="1"/>
</dbReference>
<dbReference type="Gene3D" id="3.30.530.20">
    <property type="match status" value="1"/>
</dbReference>
<protein>
    <recommendedName>
        <fullName evidence="2">Activator of Hsp90 ATPase homologue 1/2-like C-terminal domain-containing protein</fullName>
    </recommendedName>
</protein>
<dbReference type="EMBL" id="BAAAOS010000027">
    <property type="protein sequence ID" value="GAA1583786.1"/>
    <property type="molecule type" value="Genomic_DNA"/>
</dbReference>
<proteinExistence type="inferred from homology"/>
<keyword evidence="4" id="KW-1185">Reference proteome</keyword>
<dbReference type="InterPro" id="IPR013538">
    <property type="entry name" value="ASHA1/2-like_C"/>
</dbReference>
<evidence type="ECO:0000313" key="4">
    <source>
        <dbReference type="Proteomes" id="UP001500393"/>
    </source>
</evidence>
<name>A0ABN2DQT5_9ACTN</name>
<dbReference type="Proteomes" id="UP001500393">
    <property type="component" value="Unassembled WGS sequence"/>
</dbReference>
<evidence type="ECO:0000259" key="2">
    <source>
        <dbReference type="Pfam" id="PF08327"/>
    </source>
</evidence>
<sequence length="135" mass="15149">MSVDVRIERVLKATIGRVYDAWTQPGVLTKWYCPNPSVNPEVEADVKVGGDYVVTMGGYVVRGRYTEVEPPKLLGFTWQWDHEDDRSHVRVELSEVEAGTRVLLTHTTQLPEDAPGLLEGWELELDRLAGVLSDA</sequence>
<evidence type="ECO:0000313" key="3">
    <source>
        <dbReference type="EMBL" id="GAA1583786.1"/>
    </source>
</evidence>
<accession>A0ABN2DQT5</accession>
<comment type="caution">
    <text evidence="3">The sequence shown here is derived from an EMBL/GenBank/DDBJ whole genome shotgun (WGS) entry which is preliminary data.</text>
</comment>
<feature type="domain" description="Activator of Hsp90 ATPase homologue 1/2-like C-terminal" evidence="2">
    <location>
        <begin position="12"/>
        <end position="132"/>
    </location>
</feature>
<comment type="similarity">
    <text evidence="1">Belongs to the AHA1 family.</text>
</comment>